<feature type="compositionally biased region" description="Low complexity" evidence="1">
    <location>
        <begin position="721"/>
        <end position="735"/>
    </location>
</feature>
<organism evidence="2 3">
    <name type="scientific">Sclerotinia nivalis</name>
    <dbReference type="NCBI Taxonomy" id="352851"/>
    <lineage>
        <taxon>Eukaryota</taxon>
        <taxon>Fungi</taxon>
        <taxon>Dikarya</taxon>
        <taxon>Ascomycota</taxon>
        <taxon>Pezizomycotina</taxon>
        <taxon>Leotiomycetes</taxon>
        <taxon>Helotiales</taxon>
        <taxon>Sclerotiniaceae</taxon>
        <taxon>Sclerotinia</taxon>
    </lineage>
</organism>
<reference evidence="2" key="1">
    <citation type="submission" date="2022-11" db="EMBL/GenBank/DDBJ databases">
        <title>Genome Resource of Sclerotinia nivalis Strain SnTB1, a Plant Pathogen Isolated from American Ginseng.</title>
        <authorList>
            <person name="Fan S."/>
        </authorList>
    </citation>
    <scope>NUCLEOTIDE SEQUENCE</scope>
    <source>
        <strain evidence="2">SnTB1</strain>
    </source>
</reference>
<feature type="compositionally biased region" description="Acidic residues" evidence="1">
    <location>
        <begin position="771"/>
        <end position="781"/>
    </location>
</feature>
<feature type="compositionally biased region" description="Basic and acidic residues" evidence="1">
    <location>
        <begin position="215"/>
        <end position="228"/>
    </location>
</feature>
<protein>
    <submittedName>
        <fullName evidence="2">Uncharacterized protein</fullName>
    </submittedName>
</protein>
<feature type="region of interest" description="Disordered" evidence="1">
    <location>
        <begin position="1"/>
        <end position="30"/>
    </location>
</feature>
<dbReference type="EMBL" id="JAPEIS010000008">
    <property type="protein sequence ID" value="KAJ8063920.1"/>
    <property type="molecule type" value="Genomic_DNA"/>
</dbReference>
<feature type="compositionally biased region" description="Basic and acidic residues" evidence="1">
    <location>
        <begin position="337"/>
        <end position="348"/>
    </location>
</feature>
<feature type="region of interest" description="Disordered" evidence="1">
    <location>
        <begin position="611"/>
        <end position="631"/>
    </location>
</feature>
<proteinExistence type="predicted"/>
<dbReference type="OrthoDB" id="3552116at2759"/>
<feature type="region of interest" description="Disordered" evidence="1">
    <location>
        <begin position="701"/>
        <end position="849"/>
    </location>
</feature>
<feature type="region of interest" description="Disordered" evidence="1">
    <location>
        <begin position="286"/>
        <end position="358"/>
    </location>
</feature>
<feature type="region of interest" description="Disordered" evidence="1">
    <location>
        <begin position="153"/>
        <end position="179"/>
    </location>
</feature>
<dbReference type="PROSITE" id="PS00018">
    <property type="entry name" value="EF_HAND_1"/>
    <property type="match status" value="1"/>
</dbReference>
<feature type="region of interest" description="Disordered" evidence="1">
    <location>
        <begin position="647"/>
        <end position="681"/>
    </location>
</feature>
<gene>
    <name evidence="2" type="ORF">OCU04_007770</name>
</gene>
<feature type="compositionally biased region" description="Polar residues" evidence="1">
    <location>
        <begin position="123"/>
        <end position="137"/>
    </location>
</feature>
<evidence type="ECO:0000313" key="2">
    <source>
        <dbReference type="EMBL" id="KAJ8063920.1"/>
    </source>
</evidence>
<dbReference type="AlphaFoldDB" id="A0A9X0AJG7"/>
<feature type="compositionally biased region" description="Polar residues" evidence="1">
    <location>
        <begin position="103"/>
        <end position="114"/>
    </location>
</feature>
<name>A0A9X0AJG7_9HELO</name>
<feature type="compositionally biased region" description="Acidic residues" evidence="1">
    <location>
        <begin position="298"/>
        <end position="308"/>
    </location>
</feature>
<dbReference type="Proteomes" id="UP001152300">
    <property type="component" value="Unassembled WGS sequence"/>
</dbReference>
<evidence type="ECO:0000313" key="3">
    <source>
        <dbReference type="Proteomes" id="UP001152300"/>
    </source>
</evidence>
<comment type="caution">
    <text evidence="2">The sequence shown here is derived from an EMBL/GenBank/DDBJ whole genome shotgun (WGS) entry which is preliminary data.</text>
</comment>
<dbReference type="InterPro" id="IPR018247">
    <property type="entry name" value="EF_Hand_1_Ca_BS"/>
</dbReference>
<accession>A0A9X0AJG7</accession>
<feature type="region of interest" description="Disordered" evidence="1">
    <location>
        <begin position="209"/>
        <end position="229"/>
    </location>
</feature>
<feature type="compositionally biased region" description="Polar residues" evidence="1">
    <location>
        <begin position="615"/>
        <end position="627"/>
    </location>
</feature>
<keyword evidence="3" id="KW-1185">Reference proteome</keyword>
<sequence length="913" mass="99338">MSPQVSKPQEDKNNDKQSKGNKGSVEDKLVGKMSKIFKWKTTTPEQEVPAHGKKLSSFAKRLAPSPVAPREISSTTSKDQIIGGKSGQRITRGQMVSAAKATVANSEAKSSLATDPNALKKQAPSTSAKAMPQSNNGRIVAQASVPQARTGNAFRPKKWDYNNSRQPGKSSGVLPKATEPFDRMRPTLWDIICDRQTAVQGYQAGYANATSTGKEQQKGSRMSRREDANNTGVLTAADLASFAAADKAKFKDEELAAKRQYVNEHPEGGWDREDREEVYSERKVVAAHTAVNSSPADPEPEGGSESDDAPVNANSPAIAPAAQPAKATGPSLVAKAKKLDKGKGKAVNEDEEEKSSGSNVDFKYQVLAADDGTGYPIIASGSNARSGLLFGPPGPIEKETKKMPTGHKAIFEGTHHRHNFPAGTPQPNALNIVIRSEKRDPNDPNVVIARAKITHRFTEEVDWNNKASVKKLNKWRGQIFERAFGSKLPRRWKYTYGEMNVLCDILEAHLATSEVGGLMTNVDWKLVTTRYNAHFEGVTQSAGEIYASATFTGDDGKKESVSGQRMKESRQAPVRSLIGLRNQLYHFKDQRVIDLLKGAKGIKQEVEPVVDVENNHTTAPSEGSSSDTGRKIKKLILKIGNRRVTLGGKRTSSEYHADDEDSPPTKKAKLDGPTYLRGGDGDLLDGYDPIFNYADDASTENYHQGREFPPDSPFRRVRNNASSADGAAQAMADAQRLSGRGGTASNASHLPMVDQHTSVSNKKKRSREVDGNDDSDGDDEGSSSPKKAKIDRRLPRDARLPPANAQGRHPLPDSPVHIGLYSEPSNSNHKKRLMDDDQVDGGDSQSGVPAKKLKVETAQGPNLLPEAPQQPAWDLVNQLSRSRTAARARAKTTKKGFHTTARLPTLDDYFQDQ</sequence>
<feature type="compositionally biased region" description="Low complexity" evidence="1">
    <location>
        <begin position="309"/>
        <end position="334"/>
    </location>
</feature>
<feature type="compositionally biased region" description="Basic and acidic residues" evidence="1">
    <location>
        <begin position="8"/>
        <end position="30"/>
    </location>
</feature>
<evidence type="ECO:0000256" key="1">
    <source>
        <dbReference type="SAM" id="MobiDB-lite"/>
    </source>
</evidence>
<feature type="region of interest" description="Disordered" evidence="1">
    <location>
        <begin position="42"/>
        <end position="137"/>
    </location>
</feature>